<proteinExistence type="predicted"/>
<dbReference type="STRING" id="29349.CLOTH_20480"/>
<dbReference type="Pfam" id="PF10704">
    <property type="entry name" value="DUF2508"/>
    <property type="match status" value="1"/>
</dbReference>
<gene>
    <name evidence="2" type="ORF">CLOTH_20480</name>
</gene>
<evidence type="ECO:0000256" key="1">
    <source>
        <dbReference type="SAM" id="Coils"/>
    </source>
</evidence>
<evidence type="ECO:0000313" key="3">
    <source>
        <dbReference type="Proteomes" id="UP000190140"/>
    </source>
</evidence>
<feature type="coiled-coil region" evidence="1">
    <location>
        <begin position="4"/>
        <end position="31"/>
    </location>
</feature>
<dbReference type="OrthoDB" id="1809893at2"/>
<sequence length="78" mass="9134">MTYINFFKKEIDEEDQLINELRNAYSDLKSAESFFQSVKDPDLVDYAVFRLEAAKSRYSYFLKKAKESGVKSKSVYSL</sequence>
<keyword evidence="3" id="KW-1185">Reference proteome</keyword>
<protein>
    <recommendedName>
        <fullName evidence="4">DUF2508 domain-containing protein</fullName>
    </recommendedName>
</protein>
<evidence type="ECO:0008006" key="4">
    <source>
        <dbReference type="Google" id="ProtNLM"/>
    </source>
</evidence>
<reference evidence="2 3" key="1">
    <citation type="submission" date="2017-03" db="EMBL/GenBank/DDBJ databases">
        <title>Genome sequence of Clostridium thermoalcaliphilum DSM 7309.</title>
        <authorList>
            <person name="Poehlein A."/>
            <person name="Daniel R."/>
        </authorList>
    </citation>
    <scope>NUCLEOTIDE SEQUENCE [LARGE SCALE GENOMIC DNA]</scope>
    <source>
        <strain evidence="2 3">DSM 7309</strain>
    </source>
</reference>
<keyword evidence="1" id="KW-0175">Coiled coil</keyword>
<dbReference type="EMBL" id="MZGW01000017">
    <property type="protein sequence ID" value="OPJ54642.1"/>
    <property type="molecule type" value="Genomic_DNA"/>
</dbReference>
<accession>A0A1V4I3T9</accession>
<organism evidence="2 3">
    <name type="scientific">Alkalithermobacter paradoxus</name>
    <dbReference type="NCBI Taxonomy" id="29349"/>
    <lineage>
        <taxon>Bacteria</taxon>
        <taxon>Bacillati</taxon>
        <taxon>Bacillota</taxon>
        <taxon>Clostridia</taxon>
        <taxon>Peptostreptococcales</taxon>
        <taxon>Tepidibacteraceae</taxon>
        <taxon>Alkalithermobacter</taxon>
    </lineage>
</organism>
<dbReference type="AlphaFoldDB" id="A0A1V4I3T9"/>
<name>A0A1V4I3T9_9FIRM</name>
<dbReference type="Proteomes" id="UP000190140">
    <property type="component" value="Unassembled WGS sequence"/>
</dbReference>
<evidence type="ECO:0000313" key="2">
    <source>
        <dbReference type="EMBL" id="OPJ54642.1"/>
    </source>
</evidence>
<dbReference type="InterPro" id="IPR019644">
    <property type="entry name" value="DUF2508"/>
</dbReference>
<dbReference type="RefSeq" id="WP_079413694.1">
    <property type="nucleotide sequence ID" value="NZ_MZGW01000017.1"/>
</dbReference>
<comment type="caution">
    <text evidence="2">The sequence shown here is derived from an EMBL/GenBank/DDBJ whole genome shotgun (WGS) entry which is preliminary data.</text>
</comment>